<evidence type="ECO:0000313" key="2">
    <source>
        <dbReference type="Proteomes" id="UP000100290"/>
    </source>
</evidence>
<accession>A0A0K1R131</accession>
<sequence length="91" mass="10290">MPSLQTIVNSICLDIPEIRNSLAKSSQHRTRVIFAYVESVIVVSYTMTAIRSIQLTRQISERYVQGSRLGTQMARLYGVLENNSLLDCNVQ</sequence>
<protein>
    <submittedName>
        <fullName evidence="1">Uncharacterized protein</fullName>
    </submittedName>
</protein>
<dbReference type="Proteomes" id="UP000100290">
    <property type="component" value="Segment"/>
</dbReference>
<reference evidence="1 2" key="1">
    <citation type="journal article" date="2015" name="PLoS ONE">
        <title>A Genomic Approach to Unravel Host-Pathogen Interaction in Chelonians: The Example of Testudinid Herpesvirus 3.</title>
        <authorList>
            <person name="Origgi F.C."/>
            <person name="Tecilla M."/>
            <person name="Pilo P."/>
            <person name="Aloisio F."/>
            <person name="Otten P."/>
            <person name="Aguilar-Bultet L."/>
            <person name="Sattler U."/>
            <person name="Roccabianca P."/>
            <person name="Romero C.H."/>
            <person name="Bloom D.C."/>
            <person name="Jacobson E.R."/>
        </authorList>
    </citation>
    <scope>NUCLEOTIDE SEQUENCE [LARGE SCALE GENOMIC DNA]</scope>
    <source>
        <strain evidence="1">US1976/98</strain>
    </source>
</reference>
<organism evidence="1 2">
    <name type="scientific">Testudinid alphaherpesvirus 3</name>
    <dbReference type="NCBI Taxonomy" id="2560801"/>
    <lineage>
        <taxon>Viruses</taxon>
        <taxon>Duplodnaviria</taxon>
        <taxon>Heunggongvirae</taxon>
        <taxon>Peploviricota</taxon>
        <taxon>Herviviricetes</taxon>
        <taxon>Herpesvirales</taxon>
        <taxon>Orthoherpesviridae</taxon>
        <taxon>Alphaherpesvirinae</taxon>
        <taxon>Scutavirus</taxon>
        <taxon>Scutavirus testudinidalpha3</taxon>
    </lineage>
</organism>
<dbReference type="EMBL" id="KT008627">
    <property type="protein sequence ID" value="AKV40662.1"/>
    <property type="molecule type" value="Genomic_DNA"/>
</dbReference>
<proteinExistence type="predicted"/>
<gene>
    <name evidence="1" type="primary">ORF15</name>
</gene>
<name>A0A0K1R131_9ALPH</name>
<evidence type="ECO:0000313" key="1">
    <source>
        <dbReference type="EMBL" id="AKV40662.1"/>
    </source>
</evidence>